<comment type="caution">
    <text evidence="4">The sequence shown here is derived from an EMBL/GenBank/DDBJ whole genome shotgun (WGS) entry which is preliminary data.</text>
</comment>
<keyword evidence="2" id="KW-0560">Oxidoreductase</keyword>
<comment type="similarity">
    <text evidence="3">Belongs to the ustYa family.</text>
</comment>
<proteinExistence type="inferred from homology"/>
<comment type="pathway">
    <text evidence="1">Mycotoxin biosynthesis.</text>
</comment>
<dbReference type="Proteomes" id="UP001213000">
    <property type="component" value="Unassembled WGS sequence"/>
</dbReference>
<gene>
    <name evidence="4" type="ORF">NP233_g9946</name>
</gene>
<name>A0AAD5VK80_9AGAR</name>
<keyword evidence="5" id="KW-1185">Reference proteome</keyword>
<dbReference type="InterPro" id="IPR021765">
    <property type="entry name" value="UstYa-like"/>
</dbReference>
<dbReference type="Pfam" id="PF11807">
    <property type="entry name" value="UstYa"/>
    <property type="match status" value="1"/>
</dbReference>
<organism evidence="4 5">
    <name type="scientific">Leucocoprinus birnbaumii</name>
    <dbReference type="NCBI Taxonomy" id="56174"/>
    <lineage>
        <taxon>Eukaryota</taxon>
        <taxon>Fungi</taxon>
        <taxon>Dikarya</taxon>
        <taxon>Basidiomycota</taxon>
        <taxon>Agaricomycotina</taxon>
        <taxon>Agaricomycetes</taxon>
        <taxon>Agaricomycetidae</taxon>
        <taxon>Agaricales</taxon>
        <taxon>Agaricineae</taxon>
        <taxon>Agaricaceae</taxon>
        <taxon>Leucocoprinus</taxon>
    </lineage>
</organism>
<dbReference type="AlphaFoldDB" id="A0AAD5VK80"/>
<accession>A0AAD5VK80</accession>
<dbReference type="GO" id="GO:0043386">
    <property type="term" value="P:mycotoxin biosynthetic process"/>
    <property type="evidence" value="ECO:0007669"/>
    <property type="project" value="InterPro"/>
</dbReference>
<dbReference type="PANTHER" id="PTHR33365">
    <property type="entry name" value="YALI0B05434P"/>
    <property type="match status" value="1"/>
</dbReference>
<evidence type="ECO:0000313" key="5">
    <source>
        <dbReference type="Proteomes" id="UP001213000"/>
    </source>
</evidence>
<evidence type="ECO:0000256" key="3">
    <source>
        <dbReference type="ARBA" id="ARBA00035112"/>
    </source>
</evidence>
<dbReference type="GO" id="GO:0016491">
    <property type="term" value="F:oxidoreductase activity"/>
    <property type="evidence" value="ECO:0007669"/>
    <property type="project" value="UniProtKB-KW"/>
</dbReference>
<reference evidence="4" key="1">
    <citation type="submission" date="2022-07" db="EMBL/GenBank/DDBJ databases">
        <title>Genome Sequence of Leucocoprinus birnbaumii.</title>
        <authorList>
            <person name="Buettner E."/>
        </authorList>
    </citation>
    <scope>NUCLEOTIDE SEQUENCE</scope>
    <source>
        <strain evidence="4">VT141</strain>
    </source>
</reference>
<dbReference type="PANTHER" id="PTHR33365:SF11">
    <property type="entry name" value="TAT PATHWAY SIGNAL SEQUENCE"/>
    <property type="match status" value="1"/>
</dbReference>
<evidence type="ECO:0000313" key="4">
    <source>
        <dbReference type="EMBL" id="KAJ3561849.1"/>
    </source>
</evidence>
<protein>
    <submittedName>
        <fullName evidence="4">Uncharacterized protein</fullName>
    </submittedName>
</protein>
<evidence type="ECO:0000256" key="2">
    <source>
        <dbReference type="ARBA" id="ARBA00023002"/>
    </source>
</evidence>
<evidence type="ECO:0000256" key="1">
    <source>
        <dbReference type="ARBA" id="ARBA00004685"/>
    </source>
</evidence>
<dbReference type="EMBL" id="JANIEX010000945">
    <property type="protein sequence ID" value="KAJ3561849.1"/>
    <property type="molecule type" value="Genomic_DNA"/>
</dbReference>
<sequence length="190" mass="21933">MRVRLWYLEVVVAALVAGAAVSSVFALSSIMNLITAYRLPEREYSYVGDDYPAYYPLSKKRKVATAMDESVHYGIFEQEAAEQWASNQVKGRGVMRWALSGNYDEYAQGHVQHCLNYLRQQILCSPNLTLEPANILTRDHDVERAGAIHVCNDWRILYEELGVNWEEWKEFVEGHESEIFDDRPSRMHSN</sequence>